<evidence type="ECO:0000256" key="2">
    <source>
        <dbReference type="ARBA" id="ARBA00023015"/>
    </source>
</evidence>
<dbReference type="GO" id="GO:0006355">
    <property type="term" value="P:regulation of DNA-templated transcription"/>
    <property type="evidence" value="ECO:0007669"/>
    <property type="project" value="InterPro"/>
</dbReference>
<evidence type="ECO:0000256" key="1">
    <source>
        <dbReference type="ARBA" id="ARBA00004123"/>
    </source>
</evidence>
<dbReference type="Proteomes" id="UP000321393">
    <property type="component" value="Unassembled WGS sequence"/>
</dbReference>
<dbReference type="PANTHER" id="PTHR31989">
    <property type="entry name" value="NAC DOMAIN-CONTAINING PROTEIN 82-RELATED"/>
    <property type="match status" value="1"/>
</dbReference>
<dbReference type="Gene3D" id="2.170.150.80">
    <property type="entry name" value="NAC domain"/>
    <property type="match status" value="1"/>
</dbReference>
<evidence type="ECO:0000313" key="7">
    <source>
        <dbReference type="EMBL" id="KAA0057812.1"/>
    </source>
</evidence>
<dbReference type="GO" id="GO:0005634">
    <property type="term" value="C:nucleus"/>
    <property type="evidence" value="ECO:0007669"/>
    <property type="project" value="UniProtKB-SubCell"/>
</dbReference>
<evidence type="ECO:0000313" key="8">
    <source>
        <dbReference type="Proteomes" id="UP000321393"/>
    </source>
</evidence>
<dbReference type="OrthoDB" id="1707398at2759"/>
<dbReference type="GO" id="GO:0003677">
    <property type="term" value="F:DNA binding"/>
    <property type="evidence" value="ECO:0007669"/>
    <property type="project" value="UniProtKB-KW"/>
</dbReference>
<keyword evidence="5" id="KW-0539">Nucleus</keyword>
<comment type="caution">
    <text evidence="7">The sequence shown here is derived from an EMBL/GenBank/DDBJ whole genome shotgun (WGS) entry which is preliminary data.</text>
</comment>
<protein>
    <submittedName>
        <fullName evidence="7">NAC domain-containing protein 105-like protein</fullName>
    </submittedName>
</protein>
<dbReference type="STRING" id="1194695.A0A5A7UPM7"/>
<evidence type="ECO:0000259" key="6">
    <source>
        <dbReference type="PROSITE" id="PS51005"/>
    </source>
</evidence>
<dbReference type="Pfam" id="PF02365">
    <property type="entry name" value="NAM"/>
    <property type="match status" value="1"/>
</dbReference>
<evidence type="ECO:0000256" key="5">
    <source>
        <dbReference type="ARBA" id="ARBA00023242"/>
    </source>
</evidence>
<dbReference type="InterPro" id="IPR036093">
    <property type="entry name" value="NAC_dom_sf"/>
</dbReference>
<reference evidence="7 8" key="1">
    <citation type="submission" date="2019-08" db="EMBL/GenBank/DDBJ databases">
        <title>Draft genome sequences of two oriental melons (Cucumis melo L. var makuwa).</title>
        <authorList>
            <person name="Kwon S.-Y."/>
        </authorList>
    </citation>
    <scope>NUCLEOTIDE SEQUENCE [LARGE SCALE GENOMIC DNA]</scope>
    <source>
        <strain evidence="8">cv. SW 3</strain>
        <tissue evidence="7">Leaf</tissue>
    </source>
</reference>
<dbReference type="PROSITE" id="PS51005">
    <property type="entry name" value="NAC"/>
    <property type="match status" value="1"/>
</dbReference>
<dbReference type="InterPro" id="IPR003441">
    <property type="entry name" value="NAC-dom"/>
</dbReference>
<comment type="subcellular location">
    <subcellularLocation>
        <location evidence="1">Nucleus</location>
    </subcellularLocation>
</comment>
<proteinExistence type="predicted"/>
<evidence type="ECO:0000256" key="3">
    <source>
        <dbReference type="ARBA" id="ARBA00023125"/>
    </source>
</evidence>
<organism evidence="7 8">
    <name type="scientific">Cucumis melo var. makuwa</name>
    <name type="common">Oriental melon</name>
    <dbReference type="NCBI Taxonomy" id="1194695"/>
    <lineage>
        <taxon>Eukaryota</taxon>
        <taxon>Viridiplantae</taxon>
        <taxon>Streptophyta</taxon>
        <taxon>Embryophyta</taxon>
        <taxon>Tracheophyta</taxon>
        <taxon>Spermatophyta</taxon>
        <taxon>Magnoliopsida</taxon>
        <taxon>eudicotyledons</taxon>
        <taxon>Gunneridae</taxon>
        <taxon>Pentapetalae</taxon>
        <taxon>rosids</taxon>
        <taxon>fabids</taxon>
        <taxon>Cucurbitales</taxon>
        <taxon>Cucurbitaceae</taxon>
        <taxon>Benincaseae</taxon>
        <taxon>Cucumis</taxon>
    </lineage>
</organism>
<keyword evidence="3" id="KW-0238">DNA-binding</keyword>
<keyword evidence="4" id="KW-0804">Transcription</keyword>
<feature type="domain" description="NAC" evidence="6">
    <location>
        <begin position="6"/>
        <end position="158"/>
    </location>
</feature>
<name>A0A5A7UPM7_CUCMM</name>
<accession>A0A5A7UPM7</accession>
<dbReference type="SUPFAM" id="SSF101941">
    <property type="entry name" value="NAC domain"/>
    <property type="match status" value="1"/>
</dbReference>
<gene>
    <name evidence="7" type="ORF">E6C27_scaffold274G00950</name>
</gene>
<sequence length="323" mass="37637">MNPSLLPVGYTFCPTDEELLTFYLYHKIMGDFIPPIMLPVIDIYTQEPPQIWEQCGGVEGRDVHFFTTLKKRKSRIIRKVGSNGAMWSGESKATKVFSHDNTLVGTFKRFHYENSKMTKVDDCNNIYSWIMYEYTLQPNLVPQGVIHDSFVLCMLRKKILKQHKRAPCTRKEHLIPKRKRVEGQISIDRVENECFVNTRQFSELLLNGCDLEEQSQLLFQESGHQPLMINYSGETGSNSRQYHNDMGLISECQPMQMKPWSKDMTFREICPTMEMMNPDQNCSIQDEDALFAKEIEMAFEQQCNDDAALSYKENDSNRDNENY</sequence>
<keyword evidence="2" id="KW-0805">Transcription regulation</keyword>
<dbReference type="EMBL" id="SSTE01006842">
    <property type="protein sequence ID" value="KAA0057812.1"/>
    <property type="molecule type" value="Genomic_DNA"/>
</dbReference>
<evidence type="ECO:0000256" key="4">
    <source>
        <dbReference type="ARBA" id="ARBA00023163"/>
    </source>
</evidence>
<dbReference type="AlphaFoldDB" id="A0A5A7UPM7"/>